<proteinExistence type="predicted"/>
<dbReference type="PANTHER" id="PTHR12126">
    <property type="entry name" value="NADH-UBIQUINONE OXIDOREDUCTASE 39 KDA SUBUNIT-RELATED"/>
    <property type="match status" value="1"/>
</dbReference>
<dbReference type="Pfam" id="PF01370">
    <property type="entry name" value="Epimerase"/>
    <property type="match status" value="1"/>
</dbReference>
<dbReference type="InterPro" id="IPR001509">
    <property type="entry name" value="Epimerase_deHydtase"/>
</dbReference>
<keyword evidence="4" id="KW-1185">Reference proteome</keyword>
<feature type="domain" description="NAD-dependent epimerase/dehydratase" evidence="2">
    <location>
        <begin position="3"/>
        <end position="197"/>
    </location>
</feature>
<dbReference type="Proteomes" id="UP000560131">
    <property type="component" value="Unassembled WGS sequence"/>
</dbReference>
<dbReference type="SUPFAM" id="SSF51735">
    <property type="entry name" value="NAD(P)-binding Rossmann-fold domains"/>
    <property type="match status" value="1"/>
</dbReference>
<comment type="caution">
    <text evidence="3">The sequence shown here is derived from an EMBL/GenBank/DDBJ whole genome shotgun (WGS) entry which is preliminary data.</text>
</comment>
<feature type="transmembrane region" description="Helical" evidence="1">
    <location>
        <begin position="371"/>
        <end position="389"/>
    </location>
</feature>
<evidence type="ECO:0000256" key="1">
    <source>
        <dbReference type="SAM" id="Phobius"/>
    </source>
</evidence>
<keyword evidence="1" id="KW-1133">Transmembrane helix</keyword>
<reference evidence="3 4" key="1">
    <citation type="submission" date="2020-08" db="EMBL/GenBank/DDBJ databases">
        <title>Genomic Encyclopedia of Type Strains, Phase IV (KMG-IV): sequencing the most valuable type-strain genomes for metagenomic binning, comparative biology and taxonomic classification.</title>
        <authorList>
            <person name="Goeker M."/>
        </authorList>
    </citation>
    <scope>NUCLEOTIDE SEQUENCE [LARGE SCALE GENOMIC DNA]</scope>
    <source>
        <strain evidence="3 4">DSM 101535</strain>
    </source>
</reference>
<dbReference type="PANTHER" id="PTHR12126:SF11">
    <property type="entry name" value="NADH DEHYDROGENASE [UBIQUINONE] 1 ALPHA SUBCOMPLEX SUBUNIT 9, MITOCHONDRIAL"/>
    <property type="match status" value="1"/>
</dbReference>
<gene>
    <name evidence="3" type="ORF">FHS97_002570</name>
</gene>
<evidence type="ECO:0000313" key="4">
    <source>
        <dbReference type="Proteomes" id="UP000560131"/>
    </source>
</evidence>
<dbReference type="InterPro" id="IPR036291">
    <property type="entry name" value="NAD(P)-bd_dom_sf"/>
</dbReference>
<feature type="transmembrane region" description="Helical" evidence="1">
    <location>
        <begin position="304"/>
        <end position="326"/>
    </location>
</feature>
<dbReference type="InterPro" id="IPR051207">
    <property type="entry name" value="ComplexI_NDUFA9_subunit"/>
</dbReference>
<dbReference type="EMBL" id="JACIJN010000008">
    <property type="protein sequence ID" value="MBB5726627.1"/>
    <property type="molecule type" value="Genomic_DNA"/>
</dbReference>
<feature type="transmembrane region" description="Helical" evidence="1">
    <location>
        <begin position="346"/>
        <end position="366"/>
    </location>
</feature>
<accession>A0ABR6NA40</accession>
<dbReference type="Gene3D" id="3.40.50.720">
    <property type="entry name" value="NAD(P)-binding Rossmann-like Domain"/>
    <property type="match status" value="1"/>
</dbReference>
<name>A0ABR6NA40_9SPHN</name>
<sequence>MHVLIVGASGFIGRHLAARRVAEGVSVTAAGRAPNRLSWRLPGAKAIRCDLTADRAEDWRERLAGVDAVVNCAGLFGDDRGYARVHTGGAIALFDACRAAGVGRVLQISALGAAADAASACHRSKAAADDHLAAMGAGIGFAIVRPSLVIGRGGQSSALFTTLAALPVTPDLGRADGPVQPIHVDDLVELLVRLLHAPLPLAVRIDAVGTEPMTTGALVAILRRWLGLSDTMRVTVRRWLIAAVARLGIGPVAREGLAMLAAGDTASVEPLVAMTGFQPVPIAQALARRPASDGDLRMARLAPVAPVLSAALALVWFAGGAIPLFVTPAATNMAWLARVGLSGGATTTALWAGALADIAIGAALLLRIRGAALAGIALMTTYTLILTRIAPEFWAAPLGPLAKNIAVLALSLAAHALETRHG</sequence>
<feature type="transmembrane region" description="Helical" evidence="1">
    <location>
        <begin position="401"/>
        <end position="417"/>
    </location>
</feature>
<evidence type="ECO:0000313" key="3">
    <source>
        <dbReference type="EMBL" id="MBB5726627.1"/>
    </source>
</evidence>
<keyword evidence="1" id="KW-0472">Membrane</keyword>
<dbReference type="InterPro" id="IPR025695">
    <property type="entry name" value="DoxX-like"/>
</dbReference>
<dbReference type="Pfam" id="PF13781">
    <property type="entry name" value="DoxX_3"/>
    <property type="match status" value="1"/>
</dbReference>
<evidence type="ECO:0000259" key="2">
    <source>
        <dbReference type="Pfam" id="PF01370"/>
    </source>
</evidence>
<protein>
    <submittedName>
        <fullName evidence="3">Nucleoside-diphosphate-sugar epimerase</fullName>
    </submittedName>
</protein>
<organism evidence="3 4">
    <name type="scientific">Sphingomonas endophytica</name>
    <dbReference type="NCBI Taxonomy" id="869719"/>
    <lineage>
        <taxon>Bacteria</taxon>
        <taxon>Pseudomonadati</taxon>
        <taxon>Pseudomonadota</taxon>
        <taxon>Alphaproteobacteria</taxon>
        <taxon>Sphingomonadales</taxon>
        <taxon>Sphingomonadaceae</taxon>
        <taxon>Sphingomonas</taxon>
    </lineage>
</organism>
<keyword evidence="1" id="KW-0812">Transmembrane</keyword>
<dbReference type="RefSeq" id="WP_184038283.1">
    <property type="nucleotide sequence ID" value="NZ_BAABAR010000019.1"/>
</dbReference>